<dbReference type="InterPro" id="IPR018713">
    <property type="entry name" value="MPAB/Lcp_cat_dom"/>
</dbReference>
<comment type="caution">
    <text evidence="2">The sequence shown here is derived from an EMBL/GenBank/DDBJ whole genome shotgun (WGS) entry which is preliminary data.</text>
</comment>
<dbReference type="PANTHER" id="PTHR36151:SF3">
    <property type="entry name" value="ER-BOUND OXYGENASE MPAB_MPAB'_RUBBER OXYGENASE CATALYTIC DOMAIN-CONTAINING PROTEIN"/>
    <property type="match status" value="1"/>
</dbReference>
<sequence length="311" mass="34652">MLLAFSPLPMPEVLSRHLDAYARRLSQPKGVEFDFSSPPGEPALLPPDSVSWQVFKNPVTLFIGGISAVILELAEPQVRDGVWQHTSFRTDAVPRLQRTALAAMATVYGAESRVSRMIDGINRRHAAVSGVTREGHPYRADDPLLLDWVHATACYGFMEAFSTYARPLTEVERNHMLAEGEAAAHLYGAGGVPTSLSDMNVLFEVMRHRLVKSDVVFEFLDIMRTVPLLPAPLRFMQGLFVKAAIEILPPWVRDRLDLWTHWSLSPTQRRLVDLAAYGTDRLMLPSSAPVQACKRLGLPANYLYRKPPAAV</sequence>
<reference evidence="2 3" key="1">
    <citation type="submission" date="2021-03" db="EMBL/GenBank/DDBJ databases">
        <title>Genomic Encyclopedia of Type Strains, Phase IV (KMG-IV): sequencing the most valuable type-strain genomes for metagenomic binning, comparative biology and taxonomic classification.</title>
        <authorList>
            <person name="Goeker M."/>
        </authorList>
    </citation>
    <scope>NUCLEOTIDE SEQUENCE [LARGE SCALE GENOMIC DNA]</scope>
    <source>
        <strain evidence="2 3">DSM 21600</strain>
    </source>
</reference>
<feature type="domain" description="ER-bound oxygenase mpaB/mpaB'/Rubber oxygenase catalytic" evidence="1">
    <location>
        <begin position="52"/>
        <end position="265"/>
    </location>
</feature>
<organism evidence="2 3">
    <name type="scientific">Rhizobium halophytocola</name>
    <dbReference type="NCBI Taxonomy" id="735519"/>
    <lineage>
        <taxon>Bacteria</taxon>
        <taxon>Pseudomonadati</taxon>
        <taxon>Pseudomonadota</taxon>
        <taxon>Alphaproteobacteria</taxon>
        <taxon>Hyphomicrobiales</taxon>
        <taxon>Rhizobiaceae</taxon>
        <taxon>Rhizobium/Agrobacterium group</taxon>
        <taxon>Rhizobium</taxon>
    </lineage>
</organism>
<gene>
    <name evidence="2" type="ORF">J2Z17_004063</name>
</gene>
<dbReference type="PANTHER" id="PTHR36151">
    <property type="entry name" value="BLR2777 PROTEIN"/>
    <property type="match status" value="1"/>
</dbReference>
<name>A0ABS4E3S8_9HYPH</name>
<evidence type="ECO:0000313" key="3">
    <source>
        <dbReference type="Proteomes" id="UP000759443"/>
    </source>
</evidence>
<dbReference type="Proteomes" id="UP000759443">
    <property type="component" value="Unassembled WGS sequence"/>
</dbReference>
<keyword evidence="3" id="KW-1185">Reference proteome</keyword>
<evidence type="ECO:0000313" key="2">
    <source>
        <dbReference type="EMBL" id="MBP1852605.1"/>
    </source>
</evidence>
<dbReference type="EMBL" id="JAGGJU010000012">
    <property type="protein sequence ID" value="MBP1852605.1"/>
    <property type="molecule type" value="Genomic_DNA"/>
</dbReference>
<dbReference type="RefSeq" id="WP_209947570.1">
    <property type="nucleotide sequence ID" value="NZ_JAGGJU010000012.1"/>
</dbReference>
<dbReference type="Pfam" id="PF09995">
    <property type="entry name" value="MPAB_Lcp_cat"/>
    <property type="match status" value="1"/>
</dbReference>
<proteinExistence type="predicted"/>
<evidence type="ECO:0000259" key="1">
    <source>
        <dbReference type="Pfam" id="PF09995"/>
    </source>
</evidence>
<accession>A0ABS4E3S8</accession>
<protein>
    <submittedName>
        <fullName evidence="2">Uncharacterized protein (DUF2236 family)</fullName>
    </submittedName>
</protein>